<dbReference type="InterPro" id="IPR004437">
    <property type="entry name" value="ParB/RepB/Spo0J"/>
</dbReference>
<dbReference type="OrthoDB" id="9802051at2"/>
<evidence type="ECO:0000313" key="7">
    <source>
        <dbReference type="EMBL" id="AEH63041.1"/>
    </source>
</evidence>
<dbReference type="SUPFAM" id="SSF109709">
    <property type="entry name" value="KorB DNA-binding domain-like"/>
    <property type="match status" value="1"/>
</dbReference>
<evidence type="ECO:0000256" key="1">
    <source>
        <dbReference type="ARBA" id="ARBA00006295"/>
    </source>
</evidence>
<dbReference type="NCBIfam" id="TIGR00180">
    <property type="entry name" value="parB_part"/>
    <property type="match status" value="1"/>
</dbReference>
<dbReference type="GO" id="GO:0045881">
    <property type="term" value="P:positive regulation of sporulation resulting in formation of a cellular spore"/>
    <property type="evidence" value="ECO:0007669"/>
    <property type="project" value="TreeGrafter"/>
</dbReference>
<dbReference type="SUPFAM" id="SSF110849">
    <property type="entry name" value="ParB/Sulfiredoxin"/>
    <property type="match status" value="1"/>
</dbReference>
<keyword evidence="3" id="KW-0238">DNA-binding</keyword>
<evidence type="ECO:0000256" key="2">
    <source>
        <dbReference type="ARBA" id="ARBA00022829"/>
    </source>
</evidence>
<dbReference type="Pfam" id="PF23552">
    <property type="entry name" value="ParB_C"/>
    <property type="match status" value="1"/>
</dbReference>
<dbReference type="SMART" id="SM00470">
    <property type="entry name" value="ParB"/>
    <property type="match status" value="1"/>
</dbReference>
<keyword evidence="2" id="KW-0159">Chromosome partition</keyword>
<accession>A0A0H3G7B4</accession>
<dbReference type="RefSeq" id="WP_014500932.1">
    <property type="nucleotide sequence ID" value="NC_017262.1"/>
</dbReference>
<dbReference type="eggNOG" id="COG1475">
    <property type="taxonomic scope" value="Bacteria"/>
</dbReference>
<dbReference type="GO" id="GO:0003677">
    <property type="term" value="F:DNA binding"/>
    <property type="evidence" value="ECO:0007669"/>
    <property type="project" value="UniProtKB-KW"/>
</dbReference>
<gene>
    <name evidence="7" type="ordered locus">Zmob_1213</name>
</gene>
<dbReference type="Proteomes" id="UP000001494">
    <property type="component" value="Chromosome"/>
</dbReference>
<dbReference type="InterPro" id="IPR036086">
    <property type="entry name" value="ParB/Sulfiredoxin_sf"/>
</dbReference>
<dbReference type="HOGENOM" id="CLU_023853_0_0_5"/>
<dbReference type="GO" id="GO:0007059">
    <property type="term" value="P:chromosome segregation"/>
    <property type="evidence" value="ECO:0007669"/>
    <property type="project" value="UniProtKB-KW"/>
</dbReference>
<feature type="domain" description="ParB-like N-terminal" evidence="6">
    <location>
        <begin position="48"/>
        <end position="137"/>
    </location>
</feature>
<dbReference type="Pfam" id="PF02195">
    <property type="entry name" value="ParB_N"/>
    <property type="match status" value="1"/>
</dbReference>
<sequence>MSFDKKNRPRKKGGLGRGLSALLGEIAEETLGDNPDTGNENAPSGAVRSLPVAAIFPHPDQPRRIFDETALNELTESIAQRGVLQPIVVRPKGSGWQIVAGERRWRAAQRARLHDIPVIVREFDESETLEVALIENIQRSELNAIEEAKAYQRLAEQFGHSPEALSKLVRKSRSHITNLLRLLDLPEVVQDALITRQLTMGHARALITAPDPQKLAEKVIEKGLSVRDTEKLVQEIKNGKSKEPPSKAKKGQTLAADGDDADILALQQLLTESLKLPVTIAYNGESGTISLDYSSMDELDFLFQRLSGSDF</sequence>
<dbReference type="InterPro" id="IPR057240">
    <property type="entry name" value="ParB_dimer_C"/>
</dbReference>
<name>A0A0H3G7B4_ZYMMA</name>
<protein>
    <submittedName>
        <fullName evidence="7">ParB-like partition protein</fullName>
    </submittedName>
</protein>
<feature type="region of interest" description="Disordered" evidence="5">
    <location>
        <begin position="26"/>
        <end position="45"/>
    </location>
</feature>
<dbReference type="AlphaFoldDB" id="A0A0H3G7B4"/>
<dbReference type="FunFam" id="1.10.10.2830:FF:000001">
    <property type="entry name" value="Chromosome partitioning protein ParB"/>
    <property type="match status" value="1"/>
</dbReference>
<proteinExistence type="inferred from homology"/>
<dbReference type="FunFam" id="3.90.1530.30:FF:000001">
    <property type="entry name" value="Chromosome partitioning protein ParB"/>
    <property type="match status" value="1"/>
</dbReference>
<dbReference type="InterPro" id="IPR050336">
    <property type="entry name" value="Chromosome_partition/occlusion"/>
</dbReference>
<evidence type="ECO:0000259" key="6">
    <source>
        <dbReference type="SMART" id="SM00470"/>
    </source>
</evidence>
<comment type="similarity">
    <text evidence="1">Belongs to the ParB family.</text>
</comment>
<dbReference type="InterPro" id="IPR041468">
    <property type="entry name" value="HTH_ParB/Spo0J"/>
</dbReference>
<organism evidence="7 8">
    <name type="scientific">Zymomonas mobilis subsp. mobilis (strain ATCC 10988 / DSM 424 / LMG 404 / NCIMB 8938 / NRRL B-806 / ZM1)</name>
    <dbReference type="NCBI Taxonomy" id="555217"/>
    <lineage>
        <taxon>Bacteria</taxon>
        <taxon>Pseudomonadati</taxon>
        <taxon>Pseudomonadota</taxon>
        <taxon>Alphaproteobacteria</taxon>
        <taxon>Sphingomonadales</taxon>
        <taxon>Zymomonadaceae</taxon>
        <taxon>Zymomonas</taxon>
    </lineage>
</organism>
<dbReference type="Gene3D" id="1.10.10.2830">
    <property type="match status" value="1"/>
</dbReference>
<dbReference type="KEGG" id="zmm:Zmob_1213"/>
<reference evidence="7 8" key="1">
    <citation type="journal article" date="2011" name="J. Bacteriol.">
        <title>Genome sequence of the ethanol-producing Zymomonas mobilis subsp. mobilis lectotype strain ATCC 10988.</title>
        <authorList>
            <person name="Pappas K.M."/>
            <person name="Kouvelis V.N."/>
            <person name="Saunders E."/>
            <person name="Brettin T.S."/>
            <person name="Bruce D."/>
            <person name="Detter C."/>
            <person name="Balakireva M."/>
            <person name="Han C.S."/>
            <person name="Savvakis G."/>
            <person name="Kyrpides N.C."/>
            <person name="Typas M.A."/>
        </authorList>
    </citation>
    <scope>NUCLEOTIDE SEQUENCE [LARGE SCALE GENOMIC DNA]</scope>
    <source>
        <strain evidence="8">ATCC 10988 / DSM 424 / CCUG 17860 / LMG 404 / NCIMB 8938 / NRRL B-806 / ZM1</strain>
    </source>
</reference>
<evidence type="ECO:0000313" key="8">
    <source>
        <dbReference type="Proteomes" id="UP000001494"/>
    </source>
</evidence>
<dbReference type="PANTHER" id="PTHR33375:SF1">
    <property type="entry name" value="CHROMOSOME-PARTITIONING PROTEIN PARB-RELATED"/>
    <property type="match status" value="1"/>
</dbReference>
<dbReference type="InterPro" id="IPR003115">
    <property type="entry name" value="ParB_N"/>
</dbReference>
<dbReference type="GO" id="GO:0005694">
    <property type="term" value="C:chromosome"/>
    <property type="evidence" value="ECO:0007669"/>
    <property type="project" value="TreeGrafter"/>
</dbReference>
<evidence type="ECO:0000256" key="3">
    <source>
        <dbReference type="ARBA" id="ARBA00023125"/>
    </source>
</evidence>
<dbReference type="EMBL" id="CP002850">
    <property type="protein sequence ID" value="AEH63041.1"/>
    <property type="molecule type" value="Genomic_DNA"/>
</dbReference>
<evidence type="ECO:0000256" key="4">
    <source>
        <dbReference type="ARBA" id="ARBA00025472"/>
    </source>
</evidence>
<evidence type="ECO:0000256" key="5">
    <source>
        <dbReference type="SAM" id="MobiDB-lite"/>
    </source>
</evidence>
<dbReference type="PANTHER" id="PTHR33375">
    <property type="entry name" value="CHROMOSOME-PARTITIONING PROTEIN PARB-RELATED"/>
    <property type="match status" value="1"/>
</dbReference>
<dbReference type="Gene3D" id="3.90.1530.30">
    <property type="match status" value="1"/>
</dbReference>
<dbReference type="Pfam" id="PF17762">
    <property type="entry name" value="HTH_ParB"/>
    <property type="match status" value="1"/>
</dbReference>
<comment type="function">
    <text evidence="4">Involved in chromosome partition. Localize to both poles of the predivisional cell following completion of DNA replication. Binds to the DNA origin of replication.</text>
</comment>